<accession>A0A285MWR6</accession>
<dbReference type="AlphaFoldDB" id="A0A285MWR6"/>
<proteinExistence type="predicted"/>
<dbReference type="InterPro" id="IPR003489">
    <property type="entry name" value="RHF/RaiA"/>
</dbReference>
<dbReference type="SUPFAM" id="SSF69754">
    <property type="entry name" value="Ribosome binding protein Y (YfiA homologue)"/>
    <property type="match status" value="1"/>
</dbReference>
<dbReference type="InterPro" id="IPR036567">
    <property type="entry name" value="RHF-like"/>
</dbReference>
<keyword evidence="2" id="KW-1185">Reference proteome</keyword>
<evidence type="ECO:0000313" key="2">
    <source>
        <dbReference type="Proteomes" id="UP000219048"/>
    </source>
</evidence>
<dbReference type="Gene3D" id="3.30.160.100">
    <property type="entry name" value="Ribosome hibernation promotion factor-like"/>
    <property type="match status" value="1"/>
</dbReference>
<evidence type="ECO:0000313" key="1">
    <source>
        <dbReference type="EMBL" id="SNZ01123.1"/>
    </source>
</evidence>
<sequence>MQNVMVVNIQYQKMKASETLSELLMKKLDRVGKKYSWLIKANVIFKIENDRAGEDKICEIELSAPGPRLFAKAKTNDFEKSMSETVDELKKQLEKRQGMFATH</sequence>
<gene>
    <name evidence="1" type="ORF">SAMN06265377_2955</name>
</gene>
<protein>
    <submittedName>
        <fullName evidence="1">Putative sigma-54 modulation protein</fullName>
    </submittedName>
</protein>
<reference evidence="2" key="1">
    <citation type="submission" date="2017-09" db="EMBL/GenBank/DDBJ databases">
        <authorList>
            <person name="Varghese N."/>
            <person name="Submissions S."/>
        </authorList>
    </citation>
    <scope>NUCLEOTIDE SEQUENCE [LARGE SCALE GENOMIC DNA]</scope>
    <source>
        <strain evidence="2">DSM 25885</strain>
    </source>
</reference>
<dbReference type="EMBL" id="OBEH01000004">
    <property type="protein sequence ID" value="SNZ01123.1"/>
    <property type="molecule type" value="Genomic_DNA"/>
</dbReference>
<name>A0A285MWR6_9FLAO</name>
<organism evidence="1 2">
    <name type="scientific">Flagellimonas pacifica</name>
    <dbReference type="NCBI Taxonomy" id="1247520"/>
    <lineage>
        <taxon>Bacteria</taxon>
        <taxon>Pseudomonadati</taxon>
        <taxon>Bacteroidota</taxon>
        <taxon>Flavobacteriia</taxon>
        <taxon>Flavobacteriales</taxon>
        <taxon>Flavobacteriaceae</taxon>
        <taxon>Flagellimonas</taxon>
    </lineage>
</organism>
<dbReference type="Pfam" id="PF02482">
    <property type="entry name" value="Ribosomal_S30AE"/>
    <property type="match status" value="1"/>
</dbReference>
<dbReference type="RefSeq" id="WP_313788825.1">
    <property type="nucleotide sequence ID" value="NZ_OBEH01000004.1"/>
</dbReference>
<dbReference type="Proteomes" id="UP000219048">
    <property type="component" value="Unassembled WGS sequence"/>
</dbReference>